<dbReference type="Proteomes" id="UP001187221">
    <property type="component" value="Unassembled WGS sequence"/>
</dbReference>
<proteinExistence type="predicted"/>
<keyword evidence="4" id="KW-1185">Reference proteome</keyword>
<evidence type="ECO:0000313" key="4">
    <source>
        <dbReference type="Proteomes" id="UP001187221"/>
    </source>
</evidence>
<dbReference type="CDD" id="cd00051">
    <property type="entry name" value="EFh"/>
    <property type="match status" value="1"/>
</dbReference>
<keyword evidence="1" id="KW-0732">Signal</keyword>
<dbReference type="Gene3D" id="1.10.238.10">
    <property type="entry name" value="EF-hand"/>
    <property type="match status" value="2"/>
</dbReference>
<dbReference type="RefSeq" id="WP_317974258.1">
    <property type="nucleotide sequence ID" value="NZ_BTFW01000001.1"/>
</dbReference>
<feature type="domain" description="EF-hand" evidence="2">
    <location>
        <begin position="88"/>
        <end position="123"/>
    </location>
</feature>
<dbReference type="PROSITE" id="PS00018">
    <property type="entry name" value="EF_HAND_1"/>
    <property type="match status" value="1"/>
</dbReference>
<dbReference type="EMBL" id="BTFW01000001">
    <property type="protein sequence ID" value="GMM60461.1"/>
    <property type="molecule type" value="Genomic_DNA"/>
</dbReference>
<dbReference type="InterPro" id="IPR018247">
    <property type="entry name" value="EF_Hand_1_Ca_BS"/>
</dbReference>
<evidence type="ECO:0000259" key="2">
    <source>
        <dbReference type="PROSITE" id="PS50222"/>
    </source>
</evidence>
<comment type="caution">
    <text evidence="3">The sequence shown here is derived from an EMBL/GenBank/DDBJ whole genome shotgun (WGS) entry which is preliminary data.</text>
</comment>
<dbReference type="InterPro" id="IPR011992">
    <property type="entry name" value="EF-hand-dom_pair"/>
</dbReference>
<organism evidence="3 4">
    <name type="scientific">Novosphingobium pituita</name>
    <dbReference type="NCBI Taxonomy" id="3056842"/>
    <lineage>
        <taxon>Bacteria</taxon>
        <taxon>Pseudomonadati</taxon>
        <taxon>Pseudomonadota</taxon>
        <taxon>Alphaproteobacteria</taxon>
        <taxon>Sphingomonadales</taxon>
        <taxon>Sphingomonadaceae</taxon>
        <taxon>Novosphingobium</taxon>
    </lineage>
</organism>
<gene>
    <name evidence="3" type="ORF">NUTIK01_12380</name>
</gene>
<reference evidence="3 4" key="1">
    <citation type="submission" date="2023-06" db="EMBL/GenBank/DDBJ databases">
        <title>Draft genome sequence of Novosphingobium sp. strain IK01.</title>
        <authorList>
            <person name="Hatamoto M."/>
            <person name="Ikarashi T."/>
            <person name="Yamaguchi T."/>
        </authorList>
    </citation>
    <scope>NUCLEOTIDE SEQUENCE [LARGE SCALE GENOMIC DNA]</scope>
    <source>
        <strain evidence="3 4">IK01</strain>
    </source>
</reference>
<dbReference type="PROSITE" id="PS50222">
    <property type="entry name" value="EF_HAND_2"/>
    <property type="match status" value="1"/>
</dbReference>
<dbReference type="Pfam" id="PF13499">
    <property type="entry name" value="EF-hand_7"/>
    <property type="match status" value="1"/>
</dbReference>
<evidence type="ECO:0000256" key="1">
    <source>
        <dbReference type="SAM" id="SignalP"/>
    </source>
</evidence>
<dbReference type="Pfam" id="PF13202">
    <property type="entry name" value="EF-hand_5"/>
    <property type="match status" value="2"/>
</dbReference>
<accession>A0ABQ6P8L0</accession>
<dbReference type="SUPFAM" id="SSF47473">
    <property type="entry name" value="EF-hand"/>
    <property type="match status" value="1"/>
</dbReference>
<feature type="signal peptide" evidence="1">
    <location>
        <begin position="1"/>
        <end position="21"/>
    </location>
</feature>
<protein>
    <recommendedName>
        <fullName evidence="2">EF-hand domain-containing protein</fullName>
    </recommendedName>
</protein>
<evidence type="ECO:0000313" key="3">
    <source>
        <dbReference type="EMBL" id="GMM60461.1"/>
    </source>
</evidence>
<dbReference type="InterPro" id="IPR002048">
    <property type="entry name" value="EF_hand_dom"/>
</dbReference>
<feature type="chain" id="PRO_5045474398" description="EF-hand domain-containing protein" evidence="1">
    <location>
        <begin position="22"/>
        <end position="150"/>
    </location>
</feature>
<sequence length="150" mass="15963">MHALHRPILAVALAVAGTALAPALTFARPSPAFGGDMAGRLMEADANHDGLVSRAEFHLWRQSQFLRIDRNGDGFLSREDVPALLSGRVGPRLDALVEAFDTDGDHRVSRAEFVEGPTPGFDLADANHDGLVSKAEASAVRDAARARARG</sequence>
<name>A0ABQ6P8L0_9SPHN</name>